<dbReference type="InterPro" id="IPR000169">
    <property type="entry name" value="Pept_cys_AS"/>
</dbReference>
<evidence type="ECO:0000256" key="5">
    <source>
        <dbReference type="ARBA" id="ARBA00022807"/>
    </source>
</evidence>
<reference evidence="10" key="1">
    <citation type="submission" date="2025-08" db="UniProtKB">
        <authorList>
            <consortium name="RefSeq"/>
        </authorList>
    </citation>
    <scope>IDENTIFICATION</scope>
</reference>
<name>A0ABM1VVX7_APLCA</name>
<dbReference type="InterPro" id="IPR038765">
    <property type="entry name" value="Papain-like_cys_pep_sf"/>
</dbReference>
<gene>
    <name evidence="10" type="primary">LOC101861295</name>
</gene>
<dbReference type="InterPro" id="IPR012599">
    <property type="entry name" value="Propeptide_C1A"/>
</dbReference>
<accession>A0ABM1VVX7</accession>
<dbReference type="SMART" id="SM00645">
    <property type="entry name" value="Pept_C1"/>
    <property type="match status" value="1"/>
</dbReference>
<feature type="domain" description="Peptidase C1A papain C-terminal" evidence="8">
    <location>
        <begin position="85"/>
        <end position="331"/>
    </location>
</feature>
<proteinExistence type="inferred from homology"/>
<dbReference type="SUPFAM" id="SSF54001">
    <property type="entry name" value="Cysteine proteinases"/>
    <property type="match status" value="1"/>
</dbReference>
<evidence type="ECO:0000256" key="6">
    <source>
        <dbReference type="ARBA" id="ARBA00023157"/>
    </source>
</evidence>
<dbReference type="PROSITE" id="PS00139">
    <property type="entry name" value="THIOL_PROTEASE_CYS"/>
    <property type="match status" value="1"/>
</dbReference>
<feature type="chain" id="PRO_5046848904" evidence="7">
    <location>
        <begin position="20"/>
        <end position="334"/>
    </location>
</feature>
<dbReference type="InterPro" id="IPR013128">
    <property type="entry name" value="Peptidase_C1A"/>
</dbReference>
<dbReference type="CDD" id="cd02620">
    <property type="entry name" value="Peptidase_C1A_CathepsinB"/>
    <property type="match status" value="1"/>
</dbReference>
<dbReference type="RefSeq" id="XP_035826569.1">
    <property type="nucleotide sequence ID" value="XM_035970676.1"/>
</dbReference>
<keyword evidence="3 7" id="KW-0732">Signal</keyword>
<evidence type="ECO:0000256" key="3">
    <source>
        <dbReference type="ARBA" id="ARBA00022729"/>
    </source>
</evidence>
<keyword evidence="9" id="KW-1185">Reference proteome</keyword>
<evidence type="ECO:0000256" key="2">
    <source>
        <dbReference type="ARBA" id="ARBA00022670"/>
    </source>
</evidence>
<keyword evidence="2" id="KW-0645">Protease</keyword>
<dbReference type="Pfam" id="PF00112">
    <property type="entry name" value="Peptidase_C1"/>
    <property type="match status" value="1"/>
</dbReference>
<keyword evidence="4" id="KW-0378">Hydrolase</keyword>
<evidence type="ECO:0000256" key="7">
    <source>
        <dbReference type="SAM" id="SignalP"/>
    </source>
</evidence>
<dbReference type="InterPro" id="IPR000668">
    <property type="entry name" value="Peptidase_C1A_C"/>
</dbReference>
<evidence type="ECO:0000256" key="4">
    <source>
        <dbReference type="ARBA" id="ARBA00022801"/>
    </source>
</evidence>
<dbReference type="PRINTS" id="PR00705">
    <property type="entry name" value="PAPAIN"/>
</dbReference>
<comment type="similarity">
    <text evidence="1">Belongs to the peptidase C1 family.</text>
</comment>
<protein>
    <submittedName>
        <fullName evidence="10">Cathepsin B-like</fullName>
    </submittedName>
</protein>
<keyword evidence="6" id="KW-1015">Disulfide bond</keyword>
<dbReference type="Gene3D" id="3.90.70.10">
    <property type="entry name" value="Cysteine proteinases"/>
    <property type="match status" value="1"/>
</dbReference>
<evidence type="ECO:0000259" key="8">
    <source>
        <dbReference type="SMART" id="SM00645"/>
    </source>
</evidence>
<evidence type="ECO:0000313" key="10">
    <source>
        <dbReference type="RefSeq" id="XP_035826569.1"/>
    </source>
</evidence>
<dbReference type="GeneID" id="101861295"/>
<evidence type="ECO:0000256" key="1">
    <source>
        <dbReference type="ARBA" id="ARBA00008455"/>
    </source>
</evidence>
<dbReference type="PROSITE" id="PS00639">
    <property type="entry name" value="THIOL_PROTEASE_HIS"/>
    <property type="match status" value="1"/>
</dbReference>
<evidence type="ECO:0000313" key="9">
    <source>
        <dbReference type="Proteomes" id="UP000694888"/>
    </source>
</evidence>
<dbReference type="Pfam" id="PF08127">
    <property type="entry name" value="Propeptide_C1"/>
    <property type="match status" value="1"/>
</dbReference>
<dbReference type="PANTHER" id="PTHR12411">
    <property type="entry name" value="CYSTEINE PROTEASE FAMILY C1-RELATED"/>
    <property type="match status" value="1"/>
</dbReference>
<dbReference type="Proteomes" id="UP000694888">
    <property type="component" value="Unplaced"/>
</dbReference>
<keyword evidence="5" id="KW-0788">Thiol protease</keyword>
<feature type="signal peptide" evidence="7">
    <location>
        <begin position="1"/>
        <end position="19"/>
    </location>
</feature>
<sequence>METLLALCTLVTLVLTSSGLPFPPLSDAEIDYVNNVAHTTWRAGRNFQQSQLDMVKHMLGYNWEANDKMHKKFQNRRRVEVRKDLPSQFDPRKKWPNCTSLGEIRDQANCGSCWAFGAVETMSDRICIHGGGNVHISADDMLSCCPYCGMGCEGGYTLMAWMWYVHGGVVTGGQYNSSEGCKTYFLPHCDHHTKGRYKPCGEVTGKPECVKKCREGYGKDYESDKHRGREHYHVWDVREIMQELVDRGPVEASMEVYSDFISYKSGVYQVTKGASKLGSHAIKILGYGVENGTEYWNVANSWNADWGDRGFFKIRRGHNECGIESHVITGLPRI</sequence>
<dbReference type="InterPro" id="IPR025660">
    <property type="entry name" value="Pept_his_AS"/>
</dbReference>
<organism evidence="9 10">
    <name type="scientific">Aplysia californica</name>
    <name type="common">California sea hare</name>
    <dbReference type="NCBI Taxonomy" id="6500"/>
    <lineage>
        <taxon>Eukaryota</taxon>
        <taxon>Metazoa</taxon>
        <taxon>Spiralia</taxon>
        <taxon>Lophotrochozoa</taxon>
        <taxon>Mollusca</taxon>
        <taxon>Gastropoda</taxon>
        <taxon>Heterobranchia</taxon>
        <taxon>Euthyneura</taxon>
        <taxon>Tectipleura</taxon>
        <taxon>Aplysiida</taxon>
        <taxon>Aplysioidea</taxon>
        <taxon>Aplysiidae</taxon>
        <taxon>Aplysia</taxon>
    </lineage>
</organism>